<dbReference type="GO" id="GO:0019843">
    <property type="term" value="F:rRNA binding"/>
    <property type="evidence" value="ECO:0007669"/>
    <property type="project" value="UniProtKB-UniRule"/>
</dbReference>
<dbReference type="InterPro" id="IPR018192">
    <property type="entry name" value="Ribosomal_uS5_N_CS"/>
</dbReference>
<dbReference type="PROSITE" id="PS00585">
    <property type="entry name" value="RIBOSOMAL_S5"/>
    <property type="match status" value="1"/>
</dbReference>
<protein>
    <recommendedName>
        <fullName evidence="7 8">Small ribosomal subunit protein uS5</fullName>
    </recommendedName>
</protein>
<evidence type="ECO:0000313" key="12">
    <source>
        <dbReference type="EMBL" id="MBK1816227.1"/>
    </source>
</evidence>
<dbReference type="PANTHER" id="PTHR48277">
    <property type="entry name" value="MITOCHONDRIAL RIBOSOMAL PROTEIN S5"/>
    <property type="match status" value="1"/>
</dbReference>
<dbReference type="FunFam" id="3.30.160.20:FF:000001">
    <property type="entry name" value="30S ribosomal protein S5"/>
    <property type="match status" value="1"/>
</dbReference>
<accession>A0A934R4F8</accession>
<sequence>MVTIPENETPAATPAAAPLGPVAGSGYQGGGGGYQGNRGQGGGGYQGGGQGGGRGRGGPRREERAAPTDTEGNELSEKVVFINRCAKVVKGGRRFSFSALVVTGNKLGKVGLGYGKANEVADAIKKASEGARKVLVPMSIVDGTIPHEIYAEYGGGKVLLKPASPGTGIIAGGGVRAVCEAVGIRDVLAKSMGSSNHANVVKATLKALEQLRTRDQVLGGRGKKKREKAI</sequence>
<dbReference type="GO" id="GO:0042254">
    <property type="term" value="P:ribosome biogenesis"/>
    <property type="evidence" value="ECO:0007669"/>
    <property type="project" value="UniProtKB-ARBA"/>
</dbReference>
<proteinExistence type="inferred from homology"/>
<feature type="domain" description="S5 DRBM" evidence="11">
    <location>
        <begin position="75"/>
        <end position="138"/>
    </location>
</feature>
<dbReference type="Pfam" id="PF03719">
    <property type="entry name" value="Ribosomal_S5_C"/>
    <property type="match status" value="1"/>
</dbReference>
<dbReference type="NCBIfam" id="TIGR01021">
    <property type="entry name" value="rpsE_bact"/>
    <property type="match status" value="1"/>
</dbReference>
<evidence type="ECO:0000313" key="13">
    <source>
        <dbReference type="Proteomes" id="UP000600139"/>
    </source>
</evidence>
<gene>
    <name evidence="8 12" type="primary">rpsE</name>
    <name evidence="12" type="ORF">JIN84_11440</name>
</gene>
<keyword evidence="13" id="KW-1185">Reference proteome</keyword>
<dbReference type="InterPro" id="IPR014721">
    <property type="entry name" value="Ribsml_uS5_D2-typ_fold_subgr"/>
</dbReference>
<comment type="similarity">
    <text evidence="2 8 9">Belongs to the universal ribosomal protein uS5 family.</text>
</comment>
<dbReference type="GO" id="GO:0006412">
    <property type="term" value="P:translation"/>
    <property type="evidence" value="ECO:0007669"/>
    <property type="project" value="UniProtKB-UniRule"/>
</dbReference>
<dbReference type="EMBL" id="JAENIK010000011">
    <property type="protein sequence ID" value="MBK1816227.1"/>
    <property type="molecule type" value="Genomic_DNA"/>
</dbReference>
<dbReference type="Proteomes" id="UP000600139">
    <property type="component" value="Unassembled WGS sequence"/>
</dbReference>
<dbReference type="Pfam" id="PF00333">
    <property type="entry name" value="Ribosomal_S5"/>
    <property type="match status" value="1"/>
</dbReference>
<keyword evidence="4 8" id="KW-0694">RNA-binding</keyword>
<dbReference type="Gene3D" id="3.30.160.20">
    <property type="match status" value="1"/>
</dbReference>
<dbReference type="Gene3D" id="3.30.230.10">
    <property type="match status" value="1"/>
</dbReference>
<evidence type="ECO:0000256" key="7">
    <source>
        <dbReference type="ARBA" id="ARBA00035255"/>
    </source>
</evidence>
<dbReference type="GO" id="GO:0003735">
    <property type="term" value="F:structural constituent of ribosome"/>
    <property type="evidence" value="ECO:0007669"/>
    <property type="project" value="UniProtKB-UniRule"/>
</dbReference>
<dbReference type="PANTHER" id="PTHR48277:SF1">
    <property type="entry name" value="MITOCHONDRIAL RIBOSOMAL PROTEIN S5"/>
    <property type="match status" value="1"/>
</dbReference>
<evidence type="ECO:0000256" key="9">
    <source>
        <dbReference type="RuleBase" id="RU003823"/>
    </source>
</evidence>
<evidence type="ECO:0000259" key="11">
    <source>
        <dbReference type="PROSITE" id="PS50881"/>
    </source>
</evidence>
<keyword evidence="5 8" id="KW-0689">Ribosomal protein</keyword>
<organism evidence="12 13">
    <name type="scientific">Luteolibacter yonseiensis</name>
    <dbReference type="NCBI Taxonomy" id="1144680"/>
    <lineage>
        <taxon>Bacteria</taxon>
        <taxon>Pseudomonadati</taxon>
        <taxon>Verrucomicrobiota</taxon>
        <taxon>Verrucomicrobiia</taxon>
        <taxon>Verrucomicrobiales</taxon>
        <taxon>Verrucomicrobiaceae</taxon>
        <taxon>Luteolibacter</taxon>
    </lineage>
</organism>
<comment type="function">
    <text evidence="1 8">Located at the back of the 30S subunit body where it stabilizes the conformation of the head with respect to the body.</text>
</comment>
<evidence type="ECO:0000256" key="10">
    <source>
        <dbReference type="SAM" id="MobiDB-lite"/>
    </source>
</evidence>
<evidence type="ECO:0000256" key="1">
    <source>
        <dbReference type="ARBA" id="ARBA00003093"/>
    </source>
</evidence>
<reference evidence="12" key="1">
    <citation type="submission" date="2021-01" db="EMBL/GenBank/DDBJ databases">
        <title>Modified the classification status of verrucomicrobia.</title>
        <authorList>
            <person name="Feng X."/>
        </authorList>
    </citation>
    <scope>NUCLEOTIDE SEQUENCE</scope>
    <source>
        <strain evidence="12">JCM 18052</strain>
    </source>
</reference>
<evidence type="ECO:0000256" key="2">
    <source>
        <dbReference type="ARBA" id="ARBA00008945"/>
    </source>
</evidence>
<dbReference type="InterPro" id="IPR005324">
    <property type="entry name" value="Ribosomal_uS5_C"/>
</dbReference>
<dbReference type="FunFam" id="3.30.230.10:FF:000002">
    <property type="entry name" value="30S ribosomal protein S5"/>
    <property type="match status" value="1"/>
</dbReference>
<dbReference type="InterPro" id="IPR005712">
    <property type="entry name" value="Ribosomal_uS5_bac-type"/>
</dbReference>
<dbReference type="AlphaFoldDB" id="A0A934R4F8"/>
<dbReference type="InterPro" id="IPR020568">
    <property type="entry name" value="Ribosomal_Su5_D2-typ_SF"/>
</dbReference>
<comment type="subunit">
    <text evidence="8">Part of the 30S ribosomal subunit. Contacts proteins S4 and S8.</text>
</comment>
<dbReference type="InterPro" id="IPR013810">
    <property type="entry name" value="Ribosomal_uS5_N"/>
</dbReference>
<comment type="function">
    <text evidence="8">With S4 and S12 plays an important role in translational accuracy.</text>
</comment>
<comment type="caution">
    <text evidence="12">The sequence shown here is derived from an EMBL/GenBank/DDBJ whole genome shotgun (WGS) entry which is preliminary data.</text>
</comment>
<keyword evidence="3 8" id="KW-0699">rRNA-binding</keyword>
<feature type="region of interest" description="Disordered" evidence="10">
    <location>
        <begin position="1"/>
        <end position="73"/>
    </location>
</feature>
<feature type="compositionally biased region" description="Low complexity" evidence="10">
    <location>
        <begin position="9"/>
        <end position="18"/>
    </location>
</feature>
<dbReference type="GO" id="GO:0005737">
    <property type="term" value="C:cytoplasm"/>
    <property type="evidence" value="ECO:0007669"/>
    <property type="project" value="UniProtKB-ARBA"/>
</dbReference>
<name>A0A934R4F8_9BACT</name>
<dbReference type="RefSeq" id="WP_200351177.1">
    <property type="nucleotide sequence ID" value="NZ_BAABHZ010000006.1"/>
</dbReference>
<evidence type="ECO:0000256" key="5">
    <source>
        <dbReference type="ARBA" id="ARBA00022980"/>
    </source>
</evidence>
<dbReference type="SUPFAM" id="SSF54768">
    <property type="entry name" value="dsRNA-binding domain-like"/>
    <property type="match status" value="1"/>
</dbReference>
<evidence type="ECO:0000256" key="6">
    <source>
        <dbReference type="ARBA" id="ARBA00023274"/>
    </source>
</evidence>
<dbReference type="InterPro" id="IPR000851">
    <property type="entry name" value="Ribosomal_uS5"/>
</dbReference>
<evidence type="ECO:0000256" key="8">
    <source>
        <dbReference type="HAMAP-Rule" id="MF_01307"/>
    </source>
</evidence>
<keyword evidence="6 8" id="KW-0687">Ribonucleoprotein</keyword>
<evidence type="ECO:0000256" key="3">
    <source>
        <dbReference type="ARBA" id="ARBA00022730"/>
    </source>
</evidence>
<comment type="domain">
    <text evidence="8">The N-terminal domain interacts with the head of the 30S subunit; the C-terminal domain interacts with the body and contacts protein S4. The interaction surface between S4 and S5 is involved in control of translational fidelity.</text>
</comment>
<dbReference type="HAMAP" id="MF_01307_B">
    <property type="entry name" value="Ribosomal_uS5_B"/>
    <property type="match status" value="1"/>
</dbReference>
<feature type="compositionally biased region" description="Gly residues" evidence="10">
    <location>
        <begin position="26"/>
        <end position="56"/>
    </location>
</feature>
<dbReference type="PROSITE" id="PS50881">
    <property type="entry name" value="S5_DSRBD"/>
    <property type="match status" value="1"/>
</dbReference>
<dbReference type="GO" id="GO:0015935">
    <property type="term" value="C:small ribosomal subunit"/>
    <property type="evidence" value="ECO:0007669"/>
    <property type="project" value="InterPro"/>
</dbReference>
<evidence type="ECO:0000256" key="4">
    <source>
        <dbReference type="ARBA" id="ARBA00022884"/>
    </source>
</evidence>
<dbReference type="SUPFAM" id="SSF54211">
    <property type="entry name" value="Ribosomal protein S5 domain 2-like"/>
    <property type="match status" value="1"/>
</dbReference>